<evidence type="ECO:0000256" key="2">
    <source>
        <dbReference type="ARBA" id="ARBA00009865"/>
    </source>
</evidence>
<feature type="signal peptide" evidence="6">
    <location>
        <begin position="1"/>
        <end position="18"/>
    </location>
</feature>
<keyword evidence="3 5" id="KW-0378">Hydrolase</keyword>
<dbReference type="PANTHER" id="PTHR43301:SF3">
    <property type="entry name" value="ARABINAN ENDO-1,5-ALPHA-L-ARABINOSIDASE A-RELATED"/>
    <property type="match status" value="1"/>
</dbReference>
<gene>
    <name evidence="7" type="ORF">JoomaDRAFT_2290</name>
</gene>
<evidence type="ECO:0000256" key="1">
    <source>
        <dbReference type="ARBA" id="ARBA00004834"/>
    </source>
</evidence>
<keyword evidence="6" id="KW-0732">Signal</keyword>
<dbReference type="STRING" id="926559.JoomaDRAFT_2290"/>
<evidence type="ECO:0000313" key="8">
    <source>
        <dbReference type="Proteomes" id="UP000004690"/>
    </source>
</evidence>
<proteinExistence type="inferred from homology"/>
<keyword evidence="4 5" id="KW-0326">Glycosidase</keyword>
<dbReference type="Proteomes" id="UP000004690">
    <property type="component" value="Unassembled WGS sequence"/>
</dbReference>
<dbReference type="RefSeq" id="WP_008612669.1">
    <property type="nucleotide sequence ID" value="NZ_JH651379.1"/>
</dbReference>
<evidence type="ECO:0000256" key="6">
    <source>
        <dbReference type="SAM" id="SignalP"/>
    </source>
</evidence>
<dbReference type="Gene3D" id="2.115.10.20">
    <property type="entry name" value="Glycosyl hydrolase domain, family 43"/>
    <property type="match status" value="1"/>
</dbReference>
<evidence type="ECO:0000256" key="4">
    <source>
        <dbReference type="ARBA" id="ARBA00023295"/>
    </source>
</evidence>
<dbReference type="PANTHER" id="PTHR43301">
    <property type="entry name" value="ARABINAN ENDO-1,5-ALPHA-L-ARABINOSIDASE"/>
    <property type="match status" value="1"/>
</dbReference>
<dbReference type="eggNOG" id="COG1621">
    <property type="taxonomic scope" value="Bacteria"/>
</dbReference>
<dbReference type="OrthoDB" id="9759709at2"/>
<dbReference type="InterPro" id="IPR006710">
    <property type="entry name" value="Glyco_hydro_43"/>
</dbReference>
<accession>I3C6N5</accession>
<keyword evidence="8" id="KW-1185">Reference proteome</keyword>
<dbReference type="EMBL" id="JH651379">
    <property type="protein sequence ID" value="EIJ39278.1"/>
    <property type="molecule type" value="Genomic_DNA"/>
</dbReference>
<evidence type="ECO:0000256" key="3">
    <source>
        <dbReference type="ARBA" id="ARBA00022801"/>
    </source>
</evidence>
<comment type="pathway">
    <text evidence="1">Glycan metabolism; L-arabinan degradation.</text>
</comment>
<evidence type="ECO:0000313" key="7">
    <source>
        <dbReference type="EMBL" id="EIJ39278.1"/>
    </source>
</evidence>
<dbReference type="AlphaFoldDB" id="I3C6N5"/>
<dbReference type="InterPro" id="IPR050727">
    <property type="entry name" value="GH43_arabinanases"/>
</dbReference>
<dbReference type="CDD" id="cd08984">
    <property type="entry name" value="GH43-like"/>
    <property type="match status" value="1"/>
</dbReference>
<dbReference type="SUPFAM" id="SSF75005">
    <property type="entry name" value="Arabinanase/levansucrase/invertase"/>
    <property type="match status" value="1"/>
</dbReference>
<dbReference type="GO" id="GO:0004553">
    <property type="term" value="F:hydrolase activity, hydrolyzing O-glycosyl compounds"/>
    <property type="evidence" value="ECO:0007669"/>
    <property type="project" value="InterPro"/>
</dbReference>
<dbReference type="Pfam" id="PF04616">
    <property type="entry name" value="Glyco_hydro_43"/>
    <property type="match status" value="1"/>
</dbReference>
<sequence>MKIIILVVFIGLSNLLNAQHENSHVADKPLYRDPIHNGAADPCVIWNKKEQLWYMFYTNRRANIDSLDNVSWVHGTEIGIATSSNNGSTWSYKGICTIDYQPTDQYSYWAPEVIENKGIYHMFLTYVPGIFSDWYHERKIIHLTSSDLINWDFVMELKLASERVIDADIIKLPNGNWRLFYNNENDGKSIYYTDSDNLNQWPNPSKKAVKERGEGPVVFKWKELYWMICDSWDGLSVYNSTDLTNWNKQEHNILKEPGKGIDDQVKGGHPDVVIDNGKAYIFYFTHPGRVPSNKGKDSYETRRSSIQVAELHFNEKDITITCNRDQKVTLNLTRIMH</sequence>
<protein>
    <submittedName>
        <fullName evidence="7">Beta-xylosidase</fullName>
    </submittedName>
</protein>
<organism evidence="7 8">
    <name type="scientific">Galbibacter orientalis DSM 19592</name>
    <dbReference type="NCBI Taxonomy" id="926559"/>
    <lineage>
        <taxon>Bacteria</taxon>
        <taxon>Pseudomonadati</taxon>
        <taxon>Bacteroidota</taxon>
        <taxon>Flavobacteriia</taxon>
        <taxon>Flavobacteriales</taxon>
        <taxon>Flavobacteriaceae</taxon>
        <taxon>Galbibacter</taxon>
    </lineage>
</organism>
<dbReference type="GO" id="GO:0005975">
    <property type="term" value="P:carbohydrate metabolic process"/>
    <property type="evidence" value="ECO:0007669"/>
    <property type="project" value="InterPro"/>
</dbReference>
<evidence type="ECO:0000256" key="5">
    <source>
        <dbReference type="RuleBase" id="RU361187"/>
    </source>
</evidence>
<dbReference type="InterPro" id="IPR023296">
    <property type="entry name" value="Glyco_hydro_beta-prop_sf"/>
</dbReference>
<comment type="similarity">
    <text evidence="2 5">Belongs to the glycosyl hydrolase 43 family.</text>
</comment>
<feature type="chain" id="PRO_5003668396" evidence="6">
    <location>
        <begin position="19"/>
        <end position="337"/>
    </location>
</feature>
<reference evidence="7 8" key="1">
    <citation type="submission" date="2012-02" db="EMBL/GenBank/DDBJ databases">
        <title>Improved High-Quality Draft genome of Joostella marina DSM 19592.</title>
        <authorList>
            <consortium name="US DOE Joint Genome Institute (JGI-PGF)"/>
            <person name="Lucas S."/>
            <person name="Copeland A."/>
            <person name="Lapidus A."/>
            <person name="Bruce D."/>
            <person name="Goodwin L."/>
            <person name="Pitluck S."/>
            <person name="Peters L."/>
            <person name="Chertkov O."/>
            <person name="Ovchinnikova G."/>
            <person name="Kyrpides N."/>
            <person name="Mavromatis K."/>
            <person name="Detter J.C."/>
            <person name="Han C."/>
            <person name="Land M."/>
            <person name="Hauser L."/>
            <person name="Markowitz V."/>
            <person name="Cheng J.-F."/>
            <person name="Hugenholtz P."/>
            <person name="Woyke T."/>
            <person name="Wu D."/>
            <person name="Tindall B."/>
            <person name="Brambilla E."/>
            <person name="Klenk H.-P."/>
            <person name="Eisen J.A."/>
        </authorList>
    </citation>
    <scope>NUCLEOTIDE SEQUENCE [LARGE SCALE GENOMIC DNA]</scope>
    <source>
        <strain evidence="7 8">DSM 19592</strain>
    </source>
</reference>
<name>I3C6N5_9FLAO</name>
<dbReference type="HOGENOM" id="CLU_893348_0_0_10"/>